<dbReference type="RefSeq" id="WP_007589915.1">
    <property type="nucleotide sequence ID" value="NZ_AKAU01000213.1"/>
</dbReference>
<dbReference type="AlphaFoldDB" id="A0AAN1MLA5"/>
<dbReference type="SUPFAM" id="SSF54427">
    <property type="entry name" value="NTF2-like"/>
    <property type="match status" value="2"/>
</dbReference>
<dbReference type="PROSITE" id="PS51257">
    <property type="entry name" value="PROKAR_LIPOPROTEIN"/>
    <property type="match status" value="1"/>
</dbReference>
<name>A0AAN1MLA5_9BURK</name>
<evidence type="ECO:0008006" key="6">
    <source>
        <dbReference type="Google" id="ProtNLM"/>
    </source>
</evidence>
<dbReference type="EMBL" id="AKAU01000213">
    <property type="protein sequence ID" value="EIM95990.1"/>
    <property type="molecule type" value="Genomic_DNA"/>
</dbReference>
<evidence type="ECO:0000256" key="1">
    <source>
        <dbReference type="SAM" id="SignalP"/>
    </source>
</evidence>
<dbReference type="Gene3D" id="3.10.450.50">
    <property type="match status" value="2"/>
</dbReference>
<evidence type="ECO:0000313" key="5">
    <source>
        <dbReference type="Proteomes" id="UP000236649"/>
    </source>
</evidence>
<protein>
    <recommendedName>
        <fullName evidence="6">SnoaL-like domain-containing protein</fullName>
    </recommendedName>
</protein>
<dbReference type="Proteomes" id="UP000236649">
    <property type="component" value="Chromosome 2"/>
</dbReference>
<dbReference type="Proteomes" id="UP000004980">
    <property type="component" value="Unassembled WGS sequence"/>
</dbReference>
<evidence type="ECO:0000313" key="4">
    <source>
        <dbReference type="Proteomes" id="UP000004980"/>
    </source>
</evidence>
<proteinExistence type="predicted"/>
<dbReference type="GeneID" id="55531277"/>
<dbReference type="EMBL" id="CP026106">
    <property type="protein sequence ID" value="AUT71257.1"/>
    <property type="molecule type" value="Genomic_DNA"/>
</dbReference>
<reference evidence="3 4" key="1">
    <citation type="journal article" date="2012" name="J. Bacteriol.">
        <title>Draft Genome Sequence of the Soil Bacterium Burkholderia terrae Strain BS001, Which Interacts with Fungal Surface Structures.</title>
        <authorList>
            <person name="Nazir R."/>
            <person name="Hansen M.A."/>
            <person name="Sorensen S."/>
            <person name="van Elsas J.D."/>
        </authorList>
    </citation>
    <scope>NUCLEOTIDE SEQUENCE [LARGE SCALE GENOMIC DNA]</scope>
    <source>
        <strain evidence="3 4">BS001</strain>
    </source>
</reference>
<keyword evidence="1" id="KW-0732">Signal</keyword>
<dbReference type="InterPro" id="IPR032710">
    <property type="entry name" value="NTF2-like_dom_sf"/>
</dbReference>
<gene>
    <name evidence="2" type="ORF">C2L64_23480</name>
    <name evidence="3" type="ORF">WQE_36260</name>
</gene>
<keyword evidence="4" id="KW-1185">Reference proteome</keyword>
<accession>A0AAN1MLA5</accession>
<dbReference type="KEGG" id="phs:C2L64_23480"/>
<organism evidence="2 5">
    <name type="scientific">Paraburkholderia hospita</name>
    <dbReference type="NCBI Taxonomy" id="169430"/>
    <lineage>
        <taxon>Bacteria</taxon>
        <taxon>Pseudomonadati</taxon>
        <taxon>Pseudomonadota</taxon>
        <taxon>Betaproteobacteria</taxon>
        <taxon>Burkholderiales</taxon>
        <taxon>Burkholderiaceae</taxon>
        <taxon>Paraburkholderia</taxon>
    </lineage>
</organism>
<evidence type="ECO:0000313" key="2">
    <source>
        <dbReference type="EMBL" id="AUT71257.1"/>
    </source>
</evidence>
<feature type="chain" id="PRO_5042888269" description="SnoaL-like domain-containing protein" evidence="1">
    <location>
        <begin position="31"/>
        <end position="327"/>
    </location>
</feature>
<feature type="signal peptide" evidence="1">
    <location>
        <begin position="1"/>
        <end position="30"/>
    </location>
</feature>
<sequence length="327" mass="34276">MKRYLIGLVASCCIAAAIASLQGCGSSVSAQEAAPTPNYPQVADTSAATAGAAAFFSGYFAARSQHSVDGIMARFSDPRATFYDATVGWGFDNFAALKAIFAQVVPTWGVGGLSYPTRILGDETSAIVALTDTKELFGAEIRTLSAVDMKNGKIVRWVDYWDSRTIPASIDASLRLPPAQFATDFKESQVGESASVLMKSTANALQQALAAGDAQSAGALFSYDAVFEDMTLRTQVSGKAAITRYLARVIVQAPYGVGSPSIPRHVLGSDKGGGYEWRASQLSGGKNGIFALNLDASGAITRLTTVYDGRVVQSAVLQSLATLGVEP</sequence>
<evidence type="ECO:0000313" key="3">
    <source>
        <dbReference type="EMBL" id="EIM95990.1"/>
    </source>
</evidence>
<reference evidence="2 5" key="2">
    <citation type="submission" date="2018-01" db="EMBL/GenBank/DDBJ databases">
        <title>Species boundaries and ecological features among Paraburkholderia terrae DSMZ17804T, P. hospita DSMZ17164T and P. caribensis DSMZ13236T.</title>
        <authorList>
            <person name="Pratama A.A."/>
        </authorList>
    </citation>
    <scope>NUCLEOTIDE SEQUENCE [LARGE SCALE GENOMIC DNA]</scope>
    <source>
        <strain evidence="2 5">DSM 17164</strain>
    </source>
</reference>